<proteinExistence type="predicted"/>
<dbReference type="AlphaFoldDB" id="A0A150M5R8"/>
<reference evidence="2 3" key="1">
    <citation type="submission" date="2016-01" db="EMBL/GenBank/DDBJ databases">
        <title>Draft Genome Sequences of Seven Thermophilic Sporeformers Isolated from Foods.</title>
        <authorList>
            <person name="Berendsen E.M."/>
            <person name="Wells-Bennik M.H."/>
            <person name="Krawcyk A.O."/>
            <person name="De Jong A."/>
            <person name="Holsappel S."/>
            <person name="Eijlander R.T."/>
            <person name="Kuipers O.P."/>
        </authorList>
    </citation>
    <scope>NUCLEOTIDE SEQUENCE [LARGE SCALE GENOMIC DNA]</scope>
    <source>
        <strain evidence="2 3">B4135</strain>
    </source>
</reference>
<comment type="caution">
    <text evidence="2">The sequence shown here is derived from an EMBL/GenBank/DDBJ whole genome shotgun (WGS) entry which is preliminary data.</text>
</comment>
<feature type="region of interest" description="Disordered" evidence="1">
    <location>
        <begin position="1"/>
        <end position="43"/>
    </location>
</feature>
<evidence type="ECO:0000313" key="3">
    <source>
        <dbReference type="Proteomes" id="UP000075683"/>
    </source>
</evidence>
<protein>
    <submittedName>
        <fullName evidence="2">Uncharacterized protein</fullName>
    </submittedName>
</protein>
<dbReference type="EMBL" id="LQYT01000037">
    <property type="protein sequence ID" value="KYD19950.1"/>
    <property type="molecule type" value="Genomic_DNA"/>
</dbReference>
<evidence type="ECO:0000313" key="2">
    <source>
        <dbReference type="EMBL" id="KYD19950.1"/>
    </source>
</evidence>
<organism evidence="2 3">
    <name type="scientific">Caldibacillus debilis</name>
    <dbReference type="NCBI Taxonomy" id="301148"/>
    <lineage>
        <taxon>Bacteria</taxon>
        <taxon>Bacillati</taxon>
        <taxon>Bacillota</taxon>
        <taxon>Bacilli</taxon>
        <taxon>Bacillales</taxon>
        <taxon>Bacillaceae</taxon>
        <taxon>Caldibacillus</taxon>
    </lineage>
</organism>
<sequence length="83" mass="8772">MSASSGACPDERSPKEGVNTARSEGSGCAVRNRGSRAQRAAYRPFWHSRGNIDRIEIASAALSALQKIKKTGGKADDKIPGVD</sequence>
<name>A0A150M5R8_9BACI</name>
<dbReference type="Proteomes" id="UP000075683">
    <property type="component" value="Unassembled WGS sequence"/>
</dbReference>
<accession>A0A150M5R8</accession>
<evidence type="ECO:0000256" key="1">
    <source>
        <dbReference type="SAM" id="MobiDB-lite"/>
    </source>
</evidence>
<gene>
    <name evidence="2" type="ORF">B4135_0849</name>
</gene>
<dbReference type="STRING" id="301148.B4135_0849"/>